<dbReference type="Proteomes" id="UP000736335">
    <property type="component" value="Unassembled WGS sequence"/>
</dbReference>
<dbReference type="AlphaFoldDB" id="A0A9P6L1L9"/>
<keyword evidence="3" id="KW-1185">Reference proteome</keyword>
<feature type="compositionally biased region" description="Polar residues" evidence="1">
    <location>
        <begin position="313"/>
        <end position="328"/>
    </location>
</feature>
<feature type="compositionally biased region" description="Basic residues" evidence="1">
    <location>
        <begin position="378"/>
        <end position="395"/>
    </location>
</feature>
<organism evidence="2 3">
    <name type="scientific">Thelephora terrestris</name>
    <dbReference type="NCBI Taxonomy" id="56493"/>
    <lineage>
        <taxon>Eukaryota</taxon>
        <taxon>Fungi</taxon>
        <taxon>Dikarya</taxon>
        <taxon>Basidiomycota</taxon>
        <taxon>Agaricomycotina</taxon>
        <taxon>Agaricomycetes</taxon>
        <taxon>Thelephorales</taxon>
        <taxon>Thelephoraceae</taxon>
        <taxon>Thelephora</taxon>
    </lineage>
</organism>
<protein>
    <submittedName>
        <fullName evidence="2">Uncharacterized protein</fullName>
    </submittedName>
</protein>
<sequence>MNCDLLSRIVYSLSAVPTSPSHDHLDVTIYENGLATSTLLTTPVLSDSGLSKACAFPRLFVAIRSVPVHAAIRWPSVIPRHQIVDSLQEALFIIGACQVVFCRSELTLLISGDSAQEIANICRDHNETIPWGTLMALDAKTTPMAHFENVPADPLEQFLNLGEFPVCETAIHEHLAQSNDLVNEYDGPLFDDWFFYPTSYESGLNSAEPHSYSMPMYLPPSGVYPVEYSALDTLSHDISVTIGEPTFQLISEYRPNIDTYEDTFNSPSPSSTCSTPFPETPAFDNFRSELPRIVSPMSTVARDATSQEEQHTNKATQIVHQSYPTSPASAVGLSPLSQCESLPSSRCSSTSPSSQSSGRDSTSPIPSEDNFQAPVRAAGKKVRRTRTGAIRKKKTKSKEKHFCGHCNESFTRDHDAERHQRTCKLNPNCSQKEQCKVCGKSLPVRLDARRRHWGTLECSDAARKRGFSRMDEEAYELL</sequence>
<reference evidence="2" key="2">
    <citation type="submission" date="2020-11" db="EMBL/GenBank/DDBJ databases">
        <authorList>
            <consortium name="DOE Joint Genome Institute"/>
            <person name="Kuo A."/>
            <person name="Miyauchi S."/>
            <person name="Kiss E."/>
            <person name="Drula E."/>
            <person name="Kohler A."/>
            <person name="Sanchez-Garcia M."/>
            <person name="Andreopoulos B."/>
            <person name="Barry K.W."/>
            <person name="Bonito G."/>
            <person name="Buee M."/>
            <person name="Carver A."/>
            <person name="Chen C."/>
            <person name="Cichocki N."/>
            <person name="Clum A."/>
            <person name="Culley D."/>
            <person name="Crous P.W."/>
            <person name="Fauchery L."/>
            <person name="Girlanda M."/>
            <person name="Hayes R."/>
            <person name="Keri Z."/>
            <person name="Labutti K."/>
            <person name="Lipzen A."/>
            <person name="Lombard V."/>
            <person name="Magnuson J."/>
            <person name="Maillard F."/>
            <person name="Morin E."/>
            <person name="Murat C."/>
            <person name="Nolan M."/>
            <person name="Ohm R."/>
            <person name="Pangilinan J."/>
            <person name="Pereira M."/>
            <person name="Perotto S."/>
            <person name="Peter M."/>
            <person name="Riley R."/>
            <person name="Sitrit Y."/>
            <person name="Stielow B."/>
            <person name="Szollosi G."/>
            <person name="Zifcakova L."/>
            <person name="Stursova M."/>
            <person name="Spatafora J.W."/>
            <person name="Tedersoo L."/>
            <person name="Vaario L.-M."/>
            <person name="Yamada A."/>
            <person name="Yan M."/>
            <person name="Wang P."/>
            <person name="Xu J."/>
            <person name="Bruns T."/>
            <person name="Baldrian P."/>
            <person name="Vilgalys R."/>
            <person name="Henrissat B."/>
            <person name="Grigoriev I.V."/>
            <person name="Hibbett D."/>
            <person name="Nagy L.G."/>
            <person name="Martin F.M."/>
        </authorList>
    </citation>
    <scope>NUCLEOTIDE SEQUENCE</scope>
    <source>
        <strain evidence="2">UH-Tt-Lm1</strain>
    </source>
</reference>
<dbReference type="EMBL" id="WIUZ02000024">
    <property type="protein sequence ID" value="KAF9778205.1"/>
    <property type="molecule type" value="Genomic_DNA"/>
</dbReference>
<dbReference type="OrthoDB" id="8922241at2759"/>
<name>A0A9P6L1L9_9AGAM</name>
<proteinExistence type="predicted"/>
<reference evidence="2" key="1">
    <citation type="journal article" date="2020" name="Nat. Commun.">
        <title>Large-scale genome sequencing of mycorrhizal fungi provides insights into the early evolution of symbiotic traits.</title>
        <authorList>
            <person name="Miyauchi S."/>
            <person name="Kiss E."/>
            <person name="Kuo A."/>
            <person name="Drula E."/>
            <person name="Kohler A."/>
            <person name="Sanchez-Garcia M."/>
            <person name="Morin E."/>
            <person name="Andreopoulos B."/>
            <person name="Barry K.W."/>
            <person name="Bonito G."/>
            <person name="Buee M."/>
            <person name="Carver A."/>
            <person name="Chen C."/>
            <person name="Cichocki N."/>
            <person name="Clum A."/>
            <person name="Culley D."/>
            <person name="Crous P.W."/>
            <person name="Fauchery L."/>
            <person name="Girlanda M."/>
            <person name="Hayes R.D."/>
            <person name="Keri Z."/>
            <person name="LaButti K."/>
            <person name="Lipzen A."/>
            <person name="Lombard V."/>
            <person name="Magnuson J."/>
            <person name="Maillard F."/>
            <person name="Murat C."/>
            <person name="Nolan M."/>
            <person name="Ohm R.A."/>
            <person name="Pangilinan J."/>
            <person name="Pereira M.F."/>
            <person name="Perotto S."/>
            <person name="Peter M."/>
            <person name="Pfister S."/>
            <person name="Riley R."/>
            <person name="Sitrit Y."/>
            <person name="Stielow J.B."/>
            <person name="Szollosi G."/>
            <person name="Zifcakova L."/>
            <person name="Stursova M."/>
            <person name="Spatafora J.W."/>
            <person name="Tedersoo L."/>
            <person name="Vaario L.M."/>
            <person name="Yamada A."/>
            <person name="Yan M."/>
            <person name="Wang P."/>
            <person name="Xu J."/>
            <person name="Bruns T."/>
            <person name="Baldrian P."/>
            <person name="Vilgalys R."/>
            <person name="Dunand C."/>
            <person name="Henrissat B."/>
            <person name="Grigoriev I.V."/>
            <person name="Hibbett D."/>
            <person name="Nagy L.G."/>
            <person name="Martin F.M."/>
        </authorList>
    </citation>
    <scope>NUCLEOTIDE SEQUENCE</scope>
    <source>
        <strain evidence="2">UH-Tt-Lm1</strain>
    </source>
</reference>
<accession>A0A9P6L1L9</accession>
<feature type="region of interest" description="Disordered" evidence="1">
    <location>
        <begin position="299"/>
        <end position="395"/>
    </location>
</feature>
<evidence type="ECO:0000256" key="1">
    <source>
        <dbReference type="SAM" id="MobiDB-lite"/>
    </source>
</evidence>
<evidence type="ECO:0000313" key="3">
    <source>
        <dbReference type="Proteomes" id="UP000736335"/>
    </source>
</evidence>
<feature type="compositionally biased region" description="Low complexity" evidence="1">
    <location>
        <begin position="337"/>
        <end position="363"/>
    </location>
</feature>
<gene>
    <name evidence="2" type="ORF">BJ322DRAFT_1114451</name>
</gene>
<comment type="caution">
    <text evidence="2">The sequence shown here is derived from an EMBL/GenBank/DDBJ whole genome shotgun (WGS) entry which is preliminary data.</text>
</comment>
<evidence type="ECO:0000313" key="2">
    <source>
        <dbReference type="EMBL" id="KAF9778205.1"/>
    </source>
</evidence>